<dbReference type="SMART" id="SM00342">
    <property type="entry name" value="HTH_ARAC"/>
    <property type="match status" value="1"/>
</dbReference>
<evidence type="ECO:0000313" key="6">
    <source>
        <dbReference type="Proteomes" id="UP000829194"/>
    </source>
</evidence>
<sequence length="243" mass="26323">MQRTSPQPQREAAPMTIGGDAPEAGDWYGCLHLAGDFAVLYGGIGDAVAHRHYCHQVARGEAIQAWTEHGEVSGPCVLIPSQTRHRLRVSAAPCWLVFAEPLAFAADTLHRAVARAPASLPAIAQAVLDVRRPRPLDPRVAATLARIDALPGERVHAAALAREAALSLSQLERLFSAQVELPVRRLILWRRLRLALHLAWSGDSLTRAAHAAGFADSAHLSRSMRSLFGVSPSRIVRSLRPPP</sequence>
<accession>A0ABY3XJJ0</accession>
<dbReference type="SUPFAM" id="SSF46689">
    <property type="entry name" value="Homeodomain-like"/>
    <property type="match status" value="1"/>
</dbReference>
<protein>
    <submittedName>
        <fullName evidence="5">Helix-turn-helix domain-containing protein</fullName>
    </submittedName>
</protein>
<dbReference type="RefSeq" id="WP_222837601.1">
    <property type="nucleotide sequence ID" value="NZ_CP011131.1"/>
</dbReference>
<organism evidence="5 6">
    <name type="scientific">Lysobacter gummosus</name>
    <dbReference type="NCBI Taxonomy" id="262324"/>
    <lineage>
        <taxon>Bacteria</taxon>
        <taxon>Pseudomonadati</taxon>
        <taxon>Pseudomonadota</taxon>
        <taxon>Gammaproteobacteria</taxon>
        <taxon>Lysobacterales</taxon>
        <taxon>Lysobacteraceae</taxon>
        <taxon>Lysobacter</taxon>
    </lineage>
</organism>
<evidence type="ECO:0000313" key="5">
    <source>
        <dbReference type="EMBL" id="UNP31794.1"/>
    </source>
</evidence>
<keyword evidence="1" id="KW-0805">Transcription regulation</keyword>
<gene>
    <name evidence="5" type="ORF">MOV92_11320</name>
</gene>
<feature type="domain" description="HTH araC/xylS-type" evidence="4">
    <location>
        <begin position="141"/>
        <end position="238"/>
    </location>
</feature>
<dbReference type="Proteomes" id="UP000829194">
    <property type="component" value="Chromosome"/>
</dbReference>
<dbReference type="PROSITE" id="PS01124">
    <property type="entry name" value="HTH_ARAC_FAMILY_2"/>
    <property type="match status" value="1"/>
</dbReference>
<dbReference type="Pfam" id="PF12833">
    <property type="entry name" value="HTH_18"/>
    <property type="match status" value="1"/>
</dbReference>
<dbReference type="PANTHER" id="PTHR46796">
    <property type="entry name" value="HTH-TYPE TRANSCRIPTIONAL ACTIVATOR RHAS-RELATED"/>
    <property type="match status" value="1"/>
</dbReference>
<keyword evidence="2" id="KW-0238">DNA-binding</keyword>
<evidence type="ECO:0000256" key="3">
    <source>
        <dbReference type="ARBA" id="ARBA00023163"/>
    </source>
</evidence>
<dbReference type="InterPro" id="IPR018060">
    <property type="entry name" value="HTH_AraC"/>
</dbReference>
<name>A0ABY3XJJ0_9GAMM</name>
<evidence type="ECO:0000256" key="1">
    <source>
        <dbReference type="ARBA" id="ARBA00023015"/>
    </source>
</evidence>
<keyword evidence="6" id="KW-1185">Reference proteome</keyword>
<evidence type="ECO:0000256" key="2">
    <source>
        <dbReference type="ARBA" id="ARBA00023125"/>
    </source>
</evidence>
<keyword evidence="3" id="KW-0804">Transcription</keyword>
<dbReference type="EMBL" id="CP093547">
    <property type="protein sequence ID" value="UNP31794.1"/>
    <property type="molecule type" value="Genomic_DNA"/>
</dbReference>
<dbReference type="InterPro" id="IPR050204">
    <property type="entry name" value="AraC_XylS_family_regulators"/>
</dbReference>
<evidence type="ECO:0000259" key="4">
    <source>
        <dbReference type="PROSITE" id="PS01124"/>
    </source>
</evidence>
<dbReference type="InterPro" id="IPR009057">
    <property type="entry name" value="Homeodomain-like_sf"/>
</dbReference>
<reference evidence="5 6" key="1">
    <citation type="submission" date="2022-03" db="EMBL/GenBank/DDBJ databases">
        <title>Complete genome sequence of Lysobacter capsici VKM B-2533 and Lysobacter gummosus 10.1.1, promising sources of lytic agents.</title>
        <authorList>
            <person name="Tarlachkov S.V."/>
            <person name="Kudryakova I.V."/>
            <person name="Afoshin A.S."/>
            <person name="Leontyevskaya E.A."/>
            <person name="Leontyevskaya N.V."/>
        </authorList>
    </citation>
    <scope>NUCLEOTIDE SEQUENCE [LARGE SCALE GENOMIC DNA]</scope>
    <source>
        <strain evidence="5 6">10.1.1</strain>
    </source>
</reference>
<proteinExistence type="predicted"/>
<dbReference type="Gene3D" id="1.10.10.60">
    <property type="entry name" value="Homeodomain-like"/>
    <property type="match status" value="1"/>
</dbReference>